<evidence type="ECO:0000259" key="13">
    <source>
        <dbReference type="Pfam" id="PF12704"/>
    </source>
</evidence>
<keyword evidence="8 11" id="KW-1133">Transmembrane helix</keyword>
<reference evidence="15" key="1">
    <citation type="submission" date="2018-12" db="EMBL/GenBank/DDBJ databases">
        <title>Complete genome sequence of Paenibacillus sp. MBLB1234.</title>
        <authorList>
            <person name="Nam Y.-D."/>
            <person name="Kang J."/>
            <person name="Chung W.-H."/>
            <person name="Park Y.S."/>
        </authorList>
    </citation>
    <scope>NUCLEOTIDE SEQUENCE [LARGE SCALE GENOMIC DNA]</scope>
    <source>
        <strain evidence="15">MBLB1234</strain>
    </source>
</reference>
<keyword evidence="7 11" id="KW-0812">Transmembrane</keyword>
<sequence length="371" mass="40229">MFLAIREMKHAKTRYLLISLIMVLIAFLVLFVTGLAQGLSYANASSIQNMKANYLILQQDADHRLNRSMITEDTWKQIQQASSDQQGVELNPLSVKMTSIAKVDETKKIDATFFGIDPEGALAPVITEGRLMAAEADNEAVADKTFADKGLKLGDMIEDQASGQQYELVGFTEGQSYSHTPVILMSFKGLEATEAGRPATVESTAYNAVAMSGSKTIADQITSKVQGIEIVNKDTALKGIPGYQEEQGSLLMMIAFLFIIAAFVLAVFFYVITIQKMNQFGVLKAIGAKNSYLARSLVLQVLTLSLVCLAISILLTYGVARVLPDSMPFQLNTSVVAGCAVLFIVVSLLGSLLSLYRVVKVDAIEAIGRAM</sequence>
<evidence type="ECO:0000256" key="11">
    <source>
        <dbReference type="SAM" id="Phobius"/>
    </source>
</evidence>
<keyword evidence="9 11" id="KW-0472">Membrane</keyword>
<comment type="subunit">
    <text evidence="3">The complex is composed of two ATP-binding proteins (HrtA), two transmembrane proteins (HrtB) and a solute-binding protein.</text>
</comment>
<dbReference type="InterPro" id="IPR003838">
    <property type="entry name" value="ABC3_permease_C"/>
</dbReference>
<keyword evidence="6" id="KW-1003">Cell membrane</keyword>
<dbReference type="InterPro" id="IPR051125">
    <property type="entry name" value="ABC-4/HrtB_transporter"/>
</dbReference>
<dbReference type="AlphaFoldDB" id="A0A3S9UUC4"/>
<evidence type="ECO:0000256" key="5">
    <source>
        <dbReference type="ARBA" id="ARBA00022448"/>
    </source>
</evidence>
<evidence type="ECO:0000256" key="6">
    <source>
        <dbReference type="ARBA" id="ARBA00022475"/>
    </source>
</evidence>
<dbReference type="PANTHER" id="PTHR43738">
    <property type="entry name" value="ABC TRANSPORTER, MEMBRANE PROTEIN"/>
    <property type="match status" value="1"/>
</dbReference>
<feature type="transmembrane region" description="Helical" evidence="11">
    <location>
        <begin position="335"/>
        <end position="359"/>
    </location>
</feature>
<evidence type="ECO:0000256" key="2">
    <source>
        <dbReference type="ARBA" id="ARBA00008697"/>
    </source>
</evidence>
<feature type="transmembrane region" description="Helical" evidence="11">
    <location>
        <begin position="292"/>
        <end position="315"/>
    </location>
</feature>
<evidence type="ECO:0000313" key="14">
    <source>
        <dbReference type="EMBL" id="AZS13922.1"/>
    </source>
</evidence>
<protein>
    <recommendedName>
        <fullName evidence="4">Putative hemin transport system permease protein HrtB</fullName>
    </recommendedName>
</protein>
<feature type="domain" description="MacB-like periplasmic core" evidence="13">
    <location>
        <begin position="17"/>
        <end position="198"/>
    </location>
</feature>
<evidence type="ECO:0000256" key="9">
    <source>
        <dbReference type="ARBA" id="ARBA00023136"/>
    </source>
</evidence>
<feature type="transmembrane region" description="Helical" evidence="11">
    <location>
        <begin position="250"/>
        <end position="272"/>
    </location>
</feature>
<dbReference type="Pfam" id="PF12704">
    <property type="entry name" value="MacB_PCD"/>
    <property type="match status" value="1"/>
</dbReference>
<accession>A0A3S9UUC4</accession>
<dbReference type="RefSeq" id="WP_126996076.1">
    <property type="nucleotide sequence ID" value="NZ_CP034346.1"/>
</dbReference>
<organism evidence="14 15">
    <name type="scientific">Paenibacillus lutimineralis</name>
    <dbReference type="NCBI Taxonomy" id="2707005"/>
    <lineage>
        <taxon>Bacteria</taxon>
        <taxon>Bacillati</taxon>
        <taxon>Bacillota</taxon>
        <taxon>Bacilli</taxon>
        <taxon>Bacillales</taxon>
        <taxon>Paenibacillaceae</taxon>
        <taxon>Paenibacillus</taxon>
    </lineage>
</organism>
<name>A0A3S9UUC4_9BACL</name>
<evidence type="ECO:0000256" key="3">
    <source>
        <dbReference type="ARBA" id="ARBA00011131"/>
    </source>
</evidence>
<evidence type="ECO:0000256" key="4">
    <source>
        <dbReference type="ARBA" id="ARBA00016962"/>
    </source>
</evidence>
<gene>
    <name evidence="14" type="ORF">EI981_05290</name>
</gene>
<dbReference type="Pfam" id="PF02687">
    <property type="entry name" value="FtsX"/>
    <property type="match status" value="1"/>
</dbReference>
<comment type="subcellular location">
    <subcellularLocation>
        <location evidence="1">Cell membrane</location>
        <topology evidence="1">Multi-pass membrane protein</topology>
    </subcellularLocation>
</comment>
<dbReference type="KEGG" id="plut:EI981_05290"/>
<dbReference type="OrthoDB" id="384327at2"/>
<dbReference type="InterPro" id="IPR025857">
    <property type="entry name" value="MacB_PCD"/>
</dbReference>
<feature type="domain" description="ABC3 transporter permease C-terminal" evidence="12">
    <location>
        <begin position="252"/>
        <end position="361"/>
    </location>
</feature>
<proteinExistence type="inferred from homology"/>
<dbReference type="Proteomes" id="UP000270678">
    <property type="component" value="Chromosome"/>
</dbReference>
<evidence type="ECO:0000256" key="7">
    <source>
        <dbReference type="ARBA" id="ARBA00022692"/>
    </source>
</evidence>
<evidence type="ECO:0000256" key="10">
    <source>
        <dbReference type="ARBA" id="ARBA00024973"/>
    </source>
</evidence>
<dbReference type="GO" id="GO:0005886">
    <property type="term" value="C:plasma membrane"/>
    <property type="evidence" value="ECO:0007669"/>
    <property type="project" value="UniProtKB-SubCell"/>
</dbReference>
<keyword evidence="15" id="KW-1185">Reference proteome</keyword>
<evidence type="ECO:0000259" key="12">
    <source>
        <dbReference type="Pfam" id="PF02687"/>
    </source>
</evidence>
<evidence type="ECO:0000313" key="15">
    <source>
        <dbReference type="Proteomes" id="UP000270678"/>
    </source>
</evidence>
<dbReference type="EMBL" id="CP034346">
    <property type="protein sequence ID" value="AZS13922.1"/>
    <property type="molecule type" value="Genomic_DNA"/>
</dbReference>
<comment type="similarity">
    <text evidence="2">Belongs to the ABC-4 integral membrane protein family. HrtB subfamily.</text>
</comment>
<evidence type="ECO:0000256" key="1">
    <source>
        <dbReference type="ARBA" id="ARBA00004651"/>
    </source>
</evidence>
<dbReference type="PANTHER" id="PTHR43738:SF1">
    <property type="entry name" value="HEMIN TRANSPORT SYSTEM PERMEASE PROTEIN HRTB-RELATED"/>
    <property type="match status" value="1"/>
</dbReference>
<comment type="function">
    <text evidence="10">Part of the ABC transporter complex hrt involved in hemin import. Responsible for the translocation of the substrate across the membrane.</text>
</comment>
<keyword evidence="5" id="KW-0813">Transport</keyword>
<evidence type="ECO:0000256" key="8">
    <source>
        <dbReference type="ARBA" id="ARBA00022989"/>
    </source>
</evidence>